<dbReference type="AlphaFoldDB" id="A0A938BLC7"/>
<proteinExistence type="inferred from homology"/>
<dbReference type="PANTHER" id="PTHR42994:SF1">
    <property type="entry name" value="PEPTIDASE T"/>
    <property type="match status" value="1"/>
</dbReference>
<dbReference type="NCBIfam" id="NF009920">
    <property type="entry name" value="PRK13381.1"/>
    <property type="match status" value="1"/>
</dbReference>
<dbReference type="Pfam" id="PF07687">
    <property type="entry name" value="M20_dimer"/>
    <property type="match status" value="1"/>
</dbReference>
<feature type="active site" description="Proton acceptor" evidence="8">
    <location>
        <position position="191"/>
    </location>
</feature>
<comment type="similarity">
    <text evidence="1">Belongs to the peptidase M20B family.</text>
</comment>
<evidence type="ECO:0000256" key="4">
    <source>
        <dbReference type="ARBA" id="ARBA00022801"/>
    </source>
</evidence>
<dbReference type="GO" id="GO:0006508">
    <property type="term" value="P:proteolysis"/>
    <property type="evidence" value="ECO:0007669"/>
    <property type="project" value="UniProtKB-UniRule"/>
</dbReference>
<dbReference type="NCBIfam" id="NF003976">
    <property type="entry name" value="PRK05469.1"/>
    <property type="match status" value="1"/>
</dbReference>
<evidence type="ECO:0000313" key="12">
    <source>
        <dbReference type="Proteomes" id="UP000748308"/>
    </source>
</evidence>
<gene>
    <name evidence="11" type="primary">pepT</name>
    <name evidence="11" type="ORF">FJY75_03535</name>
</gene>
<dbReference type="GO" id="GO:0008237">
    <property type="term" value="F:metallopeptidase activity"/>
    <property type="evidence" value="ECO:0007669"/>
    <property type="project" value="UniProtKB-KW"/>
</dbReference>
<dbReference type="EC" id="3.4.11.4" evidence="7"/>
<dbReference type="EMBL" id="VGIY01000054">
    <property type="protein sequence ID" value="MBM3316904.1"/>
    <property type="molecule type" value="Genomic_DNA"/>
</dbReference>
<dbReference type="Proteomes" id="UP000748308">
    <property type="component" value="Unassembled WGS sequence"/>
</dbReference>
<dbReference type="PANTHER" id="PTHR42994">
    <property type="entry name" value="PEPTIDASE T"/>
    <property type="match status" value="1"/>
</dbReference>
<comment type="cofactor">
    <cofactor evidence="9">
        <name>Zn(2+)</name>
        <dbReference type="ChEBI" id="CHEBI:29105"/>
    </cofactor>
    <text evidence="9">Binds 2 Zn(2+) ions per subunit.</text>
</comment>
<keyword evidence="2" id="KW-0645">Protease</keyword>
<reference evidence="11" key="1">
    <citation type="submission" date="2019-03" db="EMBL/GenBank/DDBJ databases">
        <title>Lake Tanganyika Metagenome-Assembled Genomes (MAGs).</title>
        <authorList>
            <person name="Tran P."/>
        </authorList>
    </citation>
    <scope>NUCLEOTIDE SEQUENCE</scope>
    <source>
        <strain evidence="11">M_DeepCast_400m_m2_100</strain>
    </source>
</reference>
<evidence type="ECO:0000259" key="10">
    <source>
        <dbReference type="Pfam" id="PF07687"/>
    </source>
</evidence>
<dbReference type="PIRSF" id="PIRSF037215">
    <property type="entry name" value="Peptidase_M20B"/>
    <property type="match status" value="1"/>
</dbReference>
<keyword evidence="3 9" id="KW-0479">Metal-binding</keyword>
<dbReference type="PROSITE" id="PS00758">
    <property type="entry name" value="ARGE_DAPE_CPG2_1"/>
    <property type="match status" value="1"/>
</dbReference>
<dbReference type="Pfam" id="PF01546">
    <property type="entry name" value="Peptidase_M20"/>
    <property type="match status" value="1"/>
</dbReference>
<keyword evidence="4 11" id="KW-0378">Hydrolase</keyword>
<sequence length="434" mass="47444">MSDDAGARRAPETERLLERFLRYARIHTTSREASTTTPSTACQLDLARLLLEELTALGLEARLDARGYVYGRLPARLPAGRAAGSVPAIGLIAHMDTSEDAPGENVRPQIHRAYAGGEIVLPGDPSQVLRPEENPALARHIGDDIITSDGTTLLGADDKAGVAEILEALERIAGDPGCFHGPICVAFTPDEEVGRGADHFDVEGFGARVAYTLDGETLGRIDNETFNAHSAEFRLQGYNVHPGTAKGRMINTLYAAAEILRRLPEDMRPETTEGRQGYLHPRGIAGGVDRCAIQLLVRDFDLRGSAEKIRLLERVRDDVGALFPRVEIALEVRERYLNMRPRLDENPRVTEIALEACRRAGVEPRLEVIRGGTDGARLCTMGILTPNVFTGGENYHSVREWASLQAMEKAVQVILQIVQLWLAEGAAKGPGRQR</sequence>
<evidence type="ECO:0000313" key="11">
    <source>
        <dbReference type="EMBL" id="MBM3316904.1"/>
    </source>
</evidence>
<feature type="binding site" evidence="9">
    <location>
        <position position="192"/>
    </location>
    <ligand>
        <name>Zn(2+)</name>
        <dbReference type="ChEBI" id="CHEBI:29105"/>
        <label>2</label>
    </ligand>
</feature>
<dbReference type="InterPro" id="IPR011650">
    <property type="entry name" value="Peptidase_M20_dimer"/>
</dbReference>
<evidence type="ECO:0000256" key="9">
    <source>
        <dbReference type="PIRSR" id="PIRSR037215-2"/>
    </source>
</evidence>
<feature type="domain" description="Peptidase M20 dimerisation" evidence="10">
    <location>
        <begin position="224"/>
        <end position="315"/>
    </location>
</feature>
<accession>A0A938BLC7</accession>
<evidence type="ECO:0000256" key="7">
    <source>
        <dbReference type="NCBIfam" id="TIGR01882"/>
    </source>
</evidence>
<evidence type="ECO:0000256" key="1">
    <source>
        <dbReference type="ARBA" id="ARBA00009692"/>
    </source>
</evidence>
<dbReference type="Gene3D" id="3.30.70.360">
    <property type="match status" value="1"/>
</dbReference>
<name>A0A938BLC7_UNCEI</name>
<feature type="active site" evidence="8">
    <location>
        <position position="96"/>
    </location>
</feature>
<feature type="binding site" evidence="9">
    <location>
        <position position="94"/>
    </location>
    <ligand>
        <name>Zn(2+)</name>
        <dbReference type="ChEBI" id="CHEBI:29105"/>
        <label>1</label>
    </ligand>
</feature>
<dbReference type="GO" id="GO:0006518">
    <property type="term" value="P:peptide metabolic process"/>
    <property type="evidence" value="ECO:0007669"/>
    <property type="project" value="InterPro"/>
</dbReference>
<dbReference type="Gene3D" id="3.40.630.10">
    <property type="entry name" value="Zn peptidases"/>
    <property type="match status" value="1"/>
</dbReference>
<dbReference type="GO" id="GO:0008270">
    <property type="term" value="F:zinc ion binding"/>
    <property type="evidence" value="ECO:0007669"/>
    <property type="project" value="InterPro"/>
</dbReference>
<keyword evidence="5 9" id="KW-0862">Zinc</keyword>
<dbReference type="SUPFAM" id="SSF53187">
    <property type="entry name" value="Zn-dependent exopeptidases"/>
    <property type="match status" value="1"/>
</dbReference>
<organism evidence="11 12">
    <name type="scientific">Eiseniibacteriota bacterium</name>
    <dbReference type="NCBI Taxonomy" id="2212470"/>
    <lineage>
        <taxon>Bacteria</taxon>
        <taxon>Candidatus Eiseniibacteriota</taxon>
    </lineage>
</organism>
<feature type="binding site" evidence="9">
    <location>
        <position position="157"/>
    </location>
    <ligand>
        <name>Zn(2+)</name>
        <dbReference type="ChEBI" id="CHEBI:29105"/>
        <label>1</label>
    </ligand>
</feature>
<dbReference type="InterPro" id="IPR001261">
    <property type="entry name" value="ArgE/DapE_CS"/>
</dbReference>
<evidence type="ECO:0000256" key="8">
    <source>
        <dbReference type="PIRSR" id="PIRSR037215-1"/>
    </source>
</evidence>
<feature type="binding site" evidence="9">
    <location>
        <position position="396"/>
    </location>
    <ligand>
        <name>Zn(2+)</name>
        <dbReference type="ChEBI" id="CHEBI:29105"/>
        <label>2</label>
    </ligand>
</feature>
<dbReference type="InterPro" id="IPR036264">
    <property type="entry name" value="Bact_exopeptidase_dim_dom"/>
</dbReference>
<keyword evidence="11" id="KW-0031">Aminopeptidase</keyword>
<dbReference type="GO" id="GO:0045148">
    <property type="term" value="F:tripeptide aminopeptidase activity"/>
    <property type="evidence" value="ECO:0007669"/>
    <property type="project" value="UniProtKB-UniRule"/>
</dbReference>
<evidence type="ECO:0000256" key="5">
    <source>
        <dbReference type="ARBA" id="ARBA00022833"/>
    </source>
</evidence>
<dbReference type="NCBIfam" id="TIGR01882">
    <property type="entry name" value="peptidase-T"/>
    <property type="match status" value="1"/>
</dbReference>
<feature type="binding site" evidence="9">
    <location>
        <position position="214"/>
    </location>
    <ligand>
        <name>Zn(2+)</name>
        <dbReference type="ChEBI" id="CHEBI:29105"/>
        <label>1</label>
    </ligand>
</feature>
<evidence type="ECO:0000256" key="3">
    <source>
        <dbReference type="ARBA" id="ARBA00022723"/>
    </source>
</evidence>
<dbReference type="SUPFAM" id="SSF55031">
    <property type="entry name" value="Bacterial exopeptidase dimerisation domain"/>
    <property type="match status" value="1"/>
</dbReference>
<evidence type="ECO:0000256" key="6">
    <source>
        <dbReference type="ARBA" id="ARBA00023049"/>
    </source>
</evidence>
<dbReference type="PROSITE" id="PS00759">
    <property type="entry name" value="ARGE_DAPE_CPG2_2"/>
    <property type="match status" value="1"/>
</dbReference>
<dbReference type="InterPro" id="IPR002933">
    <property type="entry name" value="Peptidase_M20"/>
</dbReference>
<protein>
    <recommendedName>
        <fullName evidence="7">Peptidase T</fullName>
        <ecNumber evidence="7">3.4.11.4</ecNumber>
    </recommendedName>
</protein>
<dbReference type="GO" id="GO:0005829">
    <property type="term" value="C:cytosol"/>
    <property type="evidence" value="ECO:0007669"/>
    <property type="project" value="TreeGrafter"/>
</dbReference>
<evidence type="ECO:0000256" key="2">
    <source>
        <dbReference type="ARBA" id="ARBA00022670"/>
    </source>
</evidence>
<keyword evidence="6" id="KW-0482">Metalloprotease</keyword>
<feature type="binding site" evidence="9">
    <location>
        <position position="157"/>
    </location>
    <ligand>
        <name>Zn(2+)</name>
        <dbReference type="ChEBI" id="CHEBI:29105"/>
        <label>2</label>
    </ligand>
</feature>
<comment type="caution">
    <text evidence="11">The sequence shown here is derived from an EMBL/GenBank/DDBJ whole genome shotgun (WGS) entry which is preliminary data.</text>
</comment>
<dbReference type="InterPro" id="IPR010161">
    <property type="entry name" value="Peptidase_M20B"/>
</dbReference>